<organism evidence="4 5">
    <name type="scientific">Streblomastix strix</name>
    <dbReference type="NCBI Taxonomy" id="222440"/>
    <lineage>
        <taxon>Eukaryota</taxon>
        <taxon>Metamonada</taxon>
        <taxon>Preaxostyla</taxon>
        <taxon>Oxymonadida</taxon>
        <taxon>Streblomastigidae</taxon>
        <taxon>Streblomastix</taxon>
    </lineage>
</organism>
<dbReference type="PROSITE" id="PS51450">
    <property type="entry name" value="LRR"/>
    <property type="match status" value="4"/>
</dbReference>
<feature type="compositionally biased region" description="Basic and acidic residues" evidence="3">
    <location>
        <begin position="1927"/>
        <end position="1974"/>
    </location>
</feature>
<feature type="compositionally biased region" description="Basic and acidic residues" evidence="3">
    <location>
        <begin position="2196"/>
        <end position="2208"/>
    </location>
</feature>
<feature type="compositionally biased region" description="Polar residues" evidence="3">
    <location>
        <begin position="2300"/>
        <end position="2311"/>
    </location>
</feature>
<feature type="region of interest" description="Disordered" evidence="3">
    <location>
        <begin position="1298"/>
        <end position="1332"/>
    </location>
</feature>
<feature type="compositionally biased region" description="Basic and acidic residues" evidence="3">
    <location>
        <begin position="362"/>
        <end position="372"/>
    </location>
</feature>
<feature type="non-terminal residue" evidence="4">
    <location>
        <position position="2832"/>
    </location>
</feature>
<keyword evidence="1" id="KW-0433">Leucine-rich repeat</keyword>
<feature type="compositionally biased region" description="Basic and acidic residues" evidence="3">
    <location>
        <begin position="1434"/>
        <end position="1589"/>
    </location>
</feature>
<dbReference type="EMBL" id="SNRW01002793">
    <property type="protein sequence ID" value="KAA6391695.1"/>
    <property type="molecule type" value="Genomic_DNA"/>
</dbReference>
<dbReference type="SUPFAM" id="SSF52058">
    <property type="entry name" value="L domain-like"/>
    <property type="match status" value="2"/>
</dbReference>
<feature type="region of interest" description="Disordered" evidence="3">
    <location>
        <begin position="1769"/>
        <end position="2240"/>
    </location>
</feature>
<dbReference type="InterPro" id="IPR050333">
    <property type="entry name" value="SLRP"/>
</dbReference>
<feature type="region of interest" description="Disordered" evidence="3">
    <location>
        <begin position="2433"/>
        <end position="2668"/>
    </location>
</feature>
<feature type="compositionally biased region" description="Polar residues" evidence="3">
    <location>
        <begin position="1977"/>
        <end position="1987"/>
    </location>
</feature>
<feature type="compositionally biased region" description="Basic and acidic residues" evidence="3">
    <location>
        <begin position="1399"/>
        <end position="1421"/>
    </location>
</feature>
<feature type="compositionally biased region" description="Polar residues" evidence="3">
    <location>
        <begin position="2585"/>
        <end position="2604"/>
    </location>
</feature>
<feature type="region of interest" description="Disordered" evidence="3">
    <location>
        <begin position="1207"/>
        <end position="1252"/>
    </location>
</feature>
<dbReference type="PANTHER" id="PTHR45712:SF22">
    <property type="entry name" value="INSULIN-LIKE GROWTH FACTOR-BINDING PROTEIN COMPLEX ACID LABILE SUBUNIT"/>
    <property type="match status" value="1"/>
</dbReference>
<keyword evidence="2" id="KW-0677">Repeat</keyword>
<feature type="compositionally biased region" description="Pro residues" evidence="3">
    <location>
        <begin position="1697"/>
        <end position="1706"/>
    </location>
</feature>
<feature type="compositionally biased region" description="Low complexity" evidence="3">
    <location>
        <begin position="2513"/>
        <end position="2544"/>
    </location>
</feature>
<feature type="compositionally biased region" description="Polar residues" evidence="3">
    <location>
        <begin position="452"/>
        <end position="470"/>
    </location>
</feature>
<feature type="compositionally biased region" description="Low complexity" evidence="3">
    <location>
        <begin position="777"/>
        <end position="800"/>
    </location>
</feature>
<dbReference type="Pfam" id="PF13855">
    <property type="entry name" value="LRR_8"/>
    <property type="match status" value="1"/>
</dbReference>
<evidence type="ECO:0000256" key="1">
    <source>
        <dbReference type="ARBA" id="ARBA00022614"/>
    </source>
</evidence>
<feature type="compositionally biased region" description="Basic and acidic residues" evidence="3">
    <location>
        <begin position="1775"/>
        <end position="1792"/>
    </location>
</feature>
<evidence type="ECO:0000313" key="4">
    <source>
        <dbReference type="EMBL" id="KAA6391695.1"/>
    </source>
</evidence>
<feature type="compositionally biased region" description="Polar residues" evidence="3">
    <location>
        <begin position="2462"/>
        <end position="2512"/>
    </location>
</feature>
<evidence type="ECO:0000256" key="3">
    <source>
        <dbReference type="SAM" id="MobiDB-lite"/>
    </source>
</evidence>
<accession>A0A5J4WAL8</accession>
<feature type="compositionally biased region" description="Polar residues" evidence="3">
    <location>
        <begin position="2629"/>
        <end position="2644"/>
    </location>
</feature>
<feature type="compositionally biased region" description="Low complexity" evidence="3">
    <location>
        <begin position="2253"/>
        <end position="2274"/>
    </location>
</feature>
<feature type="compositionally biased region" description="Low complexity" evidence="3">
    <location>
        <begin position="374"/>
        <end position="406"/>
    </location>
</feature>
<dbReference type="SMART" id="SM00364">
    <property type="entry name" value="LRR_BAC"/>
    <property type="match status" value="6"/>
</dbReference>
<feature type="compositionally biased region" description="Polar residues" evidence="3">
    <location>
        <begin position="1117"/>
        <end position="1144"/>
    </location>
</feature>
<reference evidence="4 5" key="1">
    <citation type="submission" date="2019-03" db="EMBL/GenBank/DDBJ databases">
        <title>Single cell metagenomics reveals metabolic interactions within the superorganism composed of flagellate Streblomastix strix and complex community of Bacteroidetes bacteria on its surface.</title>
        <authorList>
            <person name="Treitli S.C."/>
            <person name="Kolisko M."/>
            <person name="Husnik F."/>
            <person name="Keeling P."/>
            <person name="Hampl V."/>
        </authorList>
    </citation>
    <scope>NUCLEOTIDE SEQUENCE [LARGE SCALE GENOMIC DNA]</scope>
    <source>
        <strain evidence="4">ST1C</strain>
    </source>
</reference>
<feature type="region of interest" description="Disordered" evidence="3">
    <location>
        <begin position="1690"/>
        <end position="1709"/>
    </location>
</feature>
<feature type="compositionally biased region" description="Polar residues" evidence="3">
    <location>
        <begin position="2765"/>
        <end position="2775"/>
    </location>
</feature>
<feature type="region of interest" description="Disordered" evidence="3">
    <location>
        <begin position="452"/>
        <end position="475"/>
    </location>
</feature>
<feature type="compositionally biased region" description="Polar residues" evidence="3">
    <location>
        <begin position="1622"/>
        <end position="1638"/>
    </location>
</feature>
<feature type="compositionally biased region" description="Polar residues" evidence="3">
    <location>
        <begin position="1590"/>
        <end position="1603"/>
    </location>
</feature>
<feature type="compositionally biased region" description="Polar residues" evidence="3">
    <location>
        <begin position="2275"/>
        <end position="2285"/>
    </location>
</feature>
<feature type="region of interest" description="Disordered" evidence="3">
    <location>
        <begin position="2754"/>
        <end position="2775"/>
    </location>
</feature>
<feature type="compositionally biased region" description="Basic and acidic residues" evidence="3">
    <location>
        <begin position="2312"/>
        <end position="2383"/>
    </location>
</feature>
<dbReference type="InterPro" id="IPR001611">
    <property type="entry name" value="Leu-rich_rpt"/>
</dbReference>
<dbReference type="Gene3D" id="3.80.10.10">
    <property type="entry name" value="Ribonuclease Inhibitor"/>
    <property type="match status" value="3"/>
</dbReference>
<dbReference type="SMART" id="SM00369">
    <property type="entry name" value="LRR_TYP"/>
    <property type="match status" value="8"/>
</dbReference>
<feature type="compositionally biased region" description="Basic and acidic residues" evidence="3">
    <location>
        <begin position="1988"/>
        <end position="2026"/>
    </location>
</feature>
<evidence type="ECO:0000313" key="5">
    <source>
        <dbReference type="Proteomes" id="UP000324800"/>
    </source>
</evidence>
<feature type="region of interest" description="Disordered" evidence="3">
    <location>
        <begin position="882"/>
        <end position="939"/>
    </location>
</feature>
<feature type="compositionally biased region" description="Low complexity" evidence="3">
    <location>
        <begin position="528"/>
        <end position="566"/>
    </location>
</feature>
<feature type="compositionally biased region" description="Basic and acidic residues" evidence="3">
    <location>
        <begin position="1315"/>
        <end position="1326"/>
    </location>
</feature>
<feature type="compositionally biased region" description="Basic and acidic residues" evidence="3">
    <location>
        <begin position="2658"/>
        <end position="2668"/>
    </location>
</feature>
<feature type="compositionally biased region" description="Polar residues" evidence="3">
    <location>
        <begin position="754"/>
        <end position="776"/>
    </location>
</feature>
<feature type="compositionally biased region" description="Low complexity" evidence="3">
    <location>
        <begin position="1145"/>
        <end position="1162"/>
    </location>
</feature>
<feature type="region of interest" description="Disordered" evidence="3">
    <location>
        <begin position="1117"/>
        <end position="1189"/>
    </location>
</feature>
<feature type="compositionally biased region" description="Low complexity" evidence="3">
    <location>
        <begin position="2806"/>
        <end position="2821"/>
    </location>
</feature>
<sequence length="2832" mass="325934">MDSFVLQHQTQLTSLDQIDLRMNMIKEIPRKTFTYLRNLRTLFMTHNELFSLPSDLNQLIPRLRDLWVGENNLTTLPNSIGSNDDLQTLYASCNSLRECPPLVARSASLRVNLSQNILLKAPLIGPDVETFSAERNMITYMPDIARSYSQNQNTSSSSSASNTFALAQAQASSSFGDVGIPPRLNMISLRFNHMHRIPPAIMTAHLAVLLMSGNQIKDINASISKQLTLRTIDLSFNLIKFIPDCFSQLYNLQKLYLAFNKIQTVPPWVFALPSLKHLNLAGNQIEYLPTEEDAAKSVIDAQQKLSGKESDQILKSDRQQQQQSGRSNRQQNQYDNQQQNNEKYSKGRSGALSPSQQTRGSSNRDKNNRDDDQYYNNQQQSYDEGRQSPSQQQTIQQQQQSQAQSYSSQVQWPTIAIPMSAAAGSSTLTPANDTIITNTTSPQLLSSLNQVTSHQDKQSISPNPTNQIVQRDSKGRRIISNQVGIDADIESEDEKIDGDVKKAGADGQVTSTQKQQHLHGASSLFPGQQQQDNKYQQQQQYNSGLIKPSNLNKQSQLQSSNNQPSPVLTPTGKNDEPAQPNCLNPSPLVRIQLESNRLRNFPALLLKYQTLTSIDVSHNRIISLPNDLFLKLPGLQRMDVSFNRITNVSNLEFPVLGEVHHNQHASFTQNQFRDDLTDTRKAADFINPHSYSNQNSAASGSFTYEGVFFDISHNRIKQLPPRFLSLENQLQYQLNQQQAQNIQQQSPDAFLPLSHSTGNLASMQHTPNISINPSSLNQTDTDQDVNNNTNYNKDQTKTNQFVPEKSESPPILKAASELKRYPSPQSYPMSKQDMKNEMNANQSSSNFLSFIDVSFNMIGALKWGKEMDFYLKPYLAQLTSINPQSSSGERNDQQQQQQSSKLSITDQQQQSKLFNFDQSQTRLTGVETLPRGSPRSGTYSPIYGQQPSNSIMAPQQQQQQQQPIVLSSTQQSNMSFLTLRGKSQMELSNASPQSISATHSFSSPHQGHGFGFSALGQSSPALATSQQLSQPRFAPSVSSQLYPILFNLSNESSTYRNLLFLNYASGCTPLIRCTSSTLSGSTNKPWWVHIRGLNQFESELERRKEVLVKLAKFKLQPQNRAQENQGSTPTSPRTHQVSRSNQGYNSSNPKSLSGSSHSPSNSDQVNDRPQRSNIRDKEQQKEKERERERDKFSKFYLSYFGKDQEELRMEESGTVSPRPLTPIPQDNKENINDKDNNQQQQQIYSTPTKNARSQLLQQDRNELSDLDEILLRDVVMKQKRQNPNDEIFKQYPNLSQLIGGNQGISRNPSRMLQKKQREEEKKKQEMSSKLGENSNDLKSFVFSLNSTLGMSDFTDITDSEKFTKNLENLRQASSCEQCFSKSWVEIEIQEREQSDREYRIKEERDKKQQQEREQRKEKERLQLQLQLQQQSSSFDKEPITPSQSRKEEQKRKEEDRKRRYEEEKRKKEEEELKRKEEERKRKEEEKKIKEEQKLDSERRRREDDEKRREQKRIEEDRRREEQRKKKEEEEKKKEEQRRKDEERRHEREIQRQKDRTGKDRDKYNKDGDRYKESDGYRDRYKDKDKDKDSNQAQAEQQKQIRSGSLSDLKKKDSNETEKQKQSKLNPNFLSLSMSKSDSQTAFNYQQLLSNTDRLLVLNSISDEADLADEDETPKANKQNDQNRAFIEQLQQKKEESPPPPIIPIPLPHYRQNSDDIEISKIIIIDKKDKDNTDRNINDHPAVSAVPAQAMGLSPASAAALAVAMQLEAEEQAAQEEEKRERIEKQQREEMKALSEMTMQLLQEEKKPKYSDRKPKRDYFDDSRTLQDEEDRRRQKEEDDRRRREEEDRIKQEQEERRKNLEDEKKRRDEEERRRREADEKRKKDRENRERDARDKELREIREKEKQQDKQQDKDNIDDNNNDNALNRSKERVKDNRDRDRNRDAYKDREQRDQNEPRDSQRDKYRYQDKDKDKQYQLQRHATTSQMKVTEKERIDEKDKQYELRDTDSGKEIVRQRIKDKDQNKDKDDDDELVVGSFQTQQDKNDNQQIRDSERRSINSQNSARRREILLKRNELKSYAGQTQVASSSQSSRVKGVYRKDEVRDLDRTGDRMIRSERDSQRDSKYRIDARERDKDKDRSDLNISINKDRDADKDKEQDTSFNRISDRNVDRDKIGSRDNQKSIEKDQNEQLPDDADNQKDQTQHERSRSGQNQIMSKSTLYLKTNQPTPSEVHQSRRLSSNIQQITKSNSYTSLSAVSNQPSSNSNPLNSPSQSTKLKTSTLDNSNSVYTPTQFASTILNPSANQSATTHISVRDLDRSDTRSNRERYFDRENRDKDKDKDYNKDKDQISDRARDTENLNDRYKYKEREDQISRDHQREKEKLSLSQSTSNLGTHQNLGHQTSVQFSRPVPTKPNLIGSKSIQNINKDQIRNADDSKPTAQQPGQSTPSTTTSSQSDRRNNTRSPTSQLREPSHPSSSNVLNSLSGTLKRGSQANLDDQSSVASKKSTNPETQSQISQSQSSNDTSSQSQQQSSQASSQQSQSSKIPPLSLSPQIFNTPHQEQQQHGYMSPLSPGESGSKRPHQRSTSLLNQPSPAQRTLAQPQPSIPGATHQQLLPSTSSSSAQQQTGFPQLQMSPTSQNSHSPKGKRVLEQQRSLSTEKKTTQNFDKVEFTHPINLAQPNATQPTFSAQGRIIKHHRALSTASTDSHNSKRSSETNTPTFDLNGNKNLNPNIKMDLNLNINTANIPQFNENSRQKNRQHHHTLSQPHSQENSDVVKNVFDVAFDNYRSEKQEPIPEVQEPKPTQSPIIQQQPQQQSRPIRAVDVISRASR</sequence>
<feature type="compositionally biased region" description="Basic and acidic residues" evidence="3">
    <location>
        <begin position="2042"/>
        <end position="2056"/>
    </location>
</feature>
<feature type="region of interest" description="Disordered" evidence="3">
    <location>
        <begin position="306"/>
        <end position="406"/>
    </location>
</feature>
<comment type="caution">
    <text evidence="4">The sequence shown here is derived from an EMBL/GenBank/DDBJ whole genome shotgun (WGS) entry which is preliminary data.</text>
</comment>
<feature type="compositionally biased region" description="Low complexity" evidence="3">
    <location>
        <begin position="2438"/>
        <end position="2455"/>
    </location>
</feature>
<feature type="region of interest" description="Disordered" evidence="3">
    <location>
        <begin position="2788"/>
        <end position="2832"/>
    </location>
</feature>
<feature type="compositionally biased region" description="Polar residues" evidence="3">
    <location>
        <begin position="2079"/>
        <end position="2092"/>
    </location>
</feature>
<dbReference type="Proteomes" id="UP000324800">
    <property type="component" value="Unassembled WGS sequence"/>
</dbReference>
<feature type="compositionally biased region" description="Polar residues" evidence="3">
    <location>
        <begin position="2384"/>
        <end position="2406"/>
    </location>
</feature>
<feature type="compositionally biased region" description="Polar residues" evidence="3">
    <location>
        <begin position="1298"/>
        <end position="1308"/>
    </location>
</feature>
<feature type="compositionally biased region" description="Basic and acidic residues" evidence="3">
    <location>
        <begin position="1607"/>
        <end position="1620"/>
    </location>
</feature>
<feature type="region of interest" description="Disordered" evidence="3">
    <location>
        <begin position="754"/>
        <end position="808"/>
    </location>
</feature>
<dbReference type="InterPro" id="IPR003591">
    <property type="entry name" value="Leu-rich_rpt_typical-subtyp"/>
</dbReference>
<feature type="compositionally biased region" description="Polar residues" evidence="3">
    <location>
        <begin position="2551"/>
        <end position="2567"/>
    </location>
</feature>
<feature type="compositionally biased region" description="Polar residues" evidence="3">
    <location>
        <begin position="2716"/>
        <end position="2730"/>
    </location>
</feature>
<feature type="region of interest" description="Disordered" evidence="3">
    <location>
        <begin position="506"/>
        <end position="583"/>
    </location>
</feature>
<feature type="compositionally biased region" description="Basic and acidic residues" evidence="3">
    <location>
        <begin position="306"/>
        <end position="318"/>
    </location>
</feature>
<feature type="compositionally biased region" description="Basic and acidic residues" evidence="3">
    <location>
        <begin position="1165"/>
        <end position="1189"/>
    </location>
</feature>
<protein>
    <submittedName>
        <fullName evidence="4">Uncharacterized protein</fullName>
    </submittedName>
</protein>
<feature type="compositionally biased region" description="Low complexity" evidence="3">
    <location>
        <begin position="319"/>
        <end position="341"/>
    </location>
</feature>
<feature type="region of interest" description="Disordered" evidence="3">
    <location>
        <begin position="2700"/>
        <end position="2730"/>
    </location>
</feature>
<proteinExistence type="predicted"/>
<feature type="region of interest" description="Disordered" evidence="3">
    <location>
        <begin position="2300"/>
        <end position="2420"/>
    </location>
</feature>
<feature type="compositionally biased region" description="Basic and acidic residues" evidence="3">
    <location>
        <begin position="2064"/>
        <end position="2075"/>
    </location>
</feature>
<feature type="compositionally biased region" description="Polar residues" evidence="3">
    <location>
        <begin position="899"/>
        <end position="923"/>
    </location>
</feature>
<dbReference type="PANTHER" id="PTHR45712">
    <property type="entry name" value="AGAP008170-PA"/>
    <property type="match status" value="1"/>
</dbReference>
<feature type="compositionally biased region" description="Basic and acidic residues" evidence="3">
    <location>
        <begin position="2097"/>
        <end position="2188"/>
    </location>
</feature>
<feature type="compositionally biased region" description="Polar residues" evidence="3">
    <location>
        <begin position="2209"/>
        <end position="2240"/>
    </location>
</feature>
<evidence type="ECO:0000256" key="2">
    <source>
        <dbReference type="ARBA" id="ARBA00022737"/>
    </source>
</evidence>
<feature type="compositionally biased region" description="Basic and acidic residues" evidence="3">
    <location>
        <begin position="1802"/>
        <end position="1916"/>
    </location>
</feature>
<feature type="region of interest" description="Disordered" evidence="3">
    <location>
        <begin position="1399"/>
        <end position="1638"/>
    </location>
</feature>
<feature type="region of interest" description="Disordered" evidence="3">
    <location>
        <begin position="2253"/>
        <end position="2285"/>
    </location>
</feature>
<gene>
    <name evidence="4" type="ORF">EZS28_012778</name>
</gene>
<feature type="compositionally biased region" description="Basic and acidic residues" evidence="3">
    <location>
        <begin position="1226"/>
        <end position="1236"/>
    </location>
</feature>
<dbReference type="InterPro" id="IPR032675">
    <property type="entry name" value="LRR_dom_sf"/>
</dbReference>
<dbReference type="OrthoDB" id="1668230at2759"/>
<name>A0A5J4WAL8_9EUKA</name>
<feature type="compositionally biased region" description="Low complexity" evidence="3">
    <location>
        <begin position="2613"/>
        <end position="2628"/>
    </location>
</feature>